<accession>A0A3D9RRF4</accession>
<dbReference type="RefSeq" id="WP_115880643.1">
    <property type="nucleotide sequence ID" value="NZ_QTTQ01000011.1"/>
</dbReference>
<organism evidence="1 2">
    <name type="scientific">Lutibacter oceani</name>
    <dbReference type="NCBI Taxonomy" id="1853311"/>
    <lineage>
        <taxon>Bacteria</taxon>
        <taxon>Pseudomonadati</taxon>
        <taxon>Bacteroidota</taxon>
        <taxon>Flavobacteriia</taxon>
        <taxon>Flavobacteriales</taxon>
        <taxon>Flavobacteriaceae</taxon>
        <taxon>Lutibacter</taxon>
    </lineage>
</organism>
<keyword evidence="2" id="KW-1185">Reference proteome</keyword>
<evidence type="ECO:0000313" key="2">
    <source>
        <dbReference type="Proteomes" id="UP000256429"/>
    </source>
</evidence>
<proteinExistence type="predicted"/>
<protein>
    <recommendedName>
        <fullName evidence="3">Heavy-metal-associated domain-containing protein</fullName>
    </recommendedName>
</protein>
<name>A0A3D9RRF4_9FLAO</name>
<dbReference type="OrthoDB" id="1453519at2"/>
<dbReference type="AlphaFoldDB" id="A0A3D9RRF4"/>
<comment type="caution">
    <text evidence="1">The sequence shown here is derived from an EMBL/GenBank/DDBJ whole genome shotgun (WGS) entry which is preliminary data.</text>
</comment>
<reference evidence="1 2" key="1">
    <citation type="submission" date="2018-08" db="EMBL/GenBank/DDBJ databases">
        <title>Genomic Encyclopedia of Type Strains, Phase III (KMG-III): the genomes of soil and plant-associated and newly described type strains.</title>
        <authorList>
            <person name="Whitman W."/>
        </authorList>
    </citation>
    <scope>NUCLEOTIDE SEQUENCE [LARGE SCALE GENOMIC DNA]</scope>
    <source>
        <strain evidence="1 2">325-5</strain>
    </source>
</reference>
<gene>
    <name evidence="1" type="ORF">BX611_1953</name>
</gene>
<evidence type="ECO:0008006" key="3">
    <source>
        <dbReference type="Google" id="ProtNLM"/>
    </source>
</evidence>
<dbReference type="EMBL" id="QTTQ01000011">
    <property type="protein sequence ID" value="REE80311.1"/>
    <property type="molecule type" value="Genomic_DNA"/>
</dbReference>
<sequence length="86" mass="10033">MKNSFKLEVLKTNKILTTEEQSKFRLKFKPFLNIEGVISLCLEEEHLYIEYDPIFFNLDSFKEILTAVGFPLELENIKLASSNLMS</sequence>
<dbReference type="Proteomes" id="UP000256429">
    <property type="component" value="Unassembled WGS sequence"/>
</dbReference>
<evidence type="ECO:0000313" key="1">
    <source>
        <dbReference type="EMBL" id="REE80311.1"/>
    </source>
</evidence>